<proteinExistence type="predicted"/>
<reference evidence="2" key="1">
    <citation type="journal article" date="2019" name="Int. J. Syst. Evol. Microbiol.">
        <title>The Global Catalogue of Microorganisms (GCM) 10K type strain sequencing project: providing services to taxonomists for standard genome sequencing and annotation.</title>
        <authorList>
            <consortium name="The Broad Institute Genomics Platform"/>
            <consortium name="The Broad Institute Genome Sequencing Center for Infectious Disease"/>
            <person name="Wu L."/>
            <person name="Ma J."/>
        </authorList>
    </citation>
    <scope>NUCLEOTIDE SEQUENCE [LARGE SCALE GENOMIC DNA]</scope>
    <source>
        <strain evidence="2">JCM 17388</strain>
    </source>
</reference>
<dbReference type="RefSeq" id="WP_344913624.1">
    <property type="nucleotide sequence ID" value="NZ_BAABAQ010000001.1"/>
</dbReference>
<sequence length="268" mass="29540">MSRQRPEEQFAFEVVRHVLNARVEHFDTGGRQRVVDAMVHYPDGRTAALEVSSIGSRDEAITGYLNSRGSRRAISGLTRVWYVQVPLQFHPSDLRLIDKILPRCEALGVTELDHAAAQDADAAALFHKGVRAFVIPPLAGATQMSEARAYVCVRGVGGFLKEGIEPLVEELSAVLNTPTMQSKIDKLAATGLEERHLLLHVRPSAFSFPVYDGLSFGRPLPSRSPRLPDGLSQVWLLSGWKAGGVVRAIANDRWHRDHPFDPPSHATT</sequence>
<gene>
    <name evidence="1" type="ORF">GCM10022252_00780</name>
</gene>
<name>A0ABP8A7H9_9ACTN</name>
<dbReference type="Proteomes" id="UP001501251">
    <property type="component" value="Unassembled WGS sequence"/>
</dbReference>
<organism evidence="1 2">
    <name type="scientific">Streptosporangium oxazolinicum</name>
    <dbReference type="NCBI Taxonomy" id="909287"/>
    <lineage>
        <taxon>Bacteria</taxon>
        <taxon>Bacillati</taxon>
        <taxon>Actinomycetota</taxon>
        <taxon>Actinomycetes</taxon>
        <taxon>Streptosporangiales</taxon>
        <taxon>Streptosporangiaceae</taxon>
        <taxon>Streptosporangium</taxon>
    </lineage>
</organism>
<keyword evidence="2" id="KW-1185">Reference proteome</keyword>
<evidence type="ECO:0000313" key="2">
    <source>
        <dbReference type="Proteomes" id="UP001501251"/>
    </source>
</evidence>
<evidence type="ECO:0000313" key="1">
    <source>
        <dbReference type="EMBL" id="GAA4179377.1"/>
    </source>
</evidence>
<accession>A0ABP8A7H9</accession>
<comment type="caution">
    <text evidence="1">The sequence shown here is derived from an EMBL/GenBank/DDBJ whole genome shotgun (WGS) entry which is preliminary data.</text>
</comment>
<dbReference type="EMBL" id="BAABAQ010000001">
    <property type="protein sequence ID" value="GAA4179377.1"/>
    <property type="molecule type" value="Genomic_DNA"/>
</dbReference>
<protein>
    <submittedName>
        <fullName evidence="1">Uncharacterized protein</fullName>
    </submittedName>
</protein>